<comment type="caution">
    <text evidence="1">The sequence shown here is derived from an EMBL/GenBank/DDBJ whole genome shotgun (WGS) entry which is preliminary data.</text>
</comment>
<gene>
    <name evidence="1" type="ORF">R1sor_020379</name>
</gene>
<evidence type="ECO:0000313" key="2">
    <source>
        <dbReference type="Proteomes" id="UP001633002"/>
    </source>
</evidence>
<keyword evidence="2" id="KW-1185">Reference proteome</keyword>
<reference evidence="1 2" key="1">
    <citation type="submission" date="2024-09" db="EMBL/GenBank/DDBJ databases">
        <title>Chromosome-scale assembly of Riccia sorocarpa.</title>
        <authorList>
            <person name="Paukszto L."/>
        </authorList>
    </citation>
    <scope>NUCLEOTIDE SEQUENCE [LARGE SCALE GENOMIC DNA]</scope>
    <source>
        <strain evidence="1">LP-2024</strain>
        <tissue evidence="1">Aerial parts of the thallus</tissue>
    </source>
</reference>
<name>A0ABD3IJP7_9MARC</name>
<sequence>MDQTGLHLVPVFGERTYARKDAREIAVFGKDDRRQITVAVSSTAAGELLSLQLNFGFNFAFAPRGFAFDMVP</sequence>
<dbReference type="EMBL" id="JBJQOH010000001">
    <property type="protein sequence ID" value="KAL3702357.1"/>
    <property type="molecule type" value="Genomic_DNA"/>
</dbReference>
<organism evidence="1 2">
    <name type="scientific">Riccia sorocarpa</name>
    <dbReference type="NCBI Taxonomy" id="122646"/>
    <lineage>
        <taxon>Eukaryota</taxon>
        <taxon>Viridiplantae</taxon>
        <taxon>Streptophyta</taxon>
        <taxon>Embryophyta</taxon>
        <taxon>Marchantiophyta</taxon>
        <taxon>Marchantiopsida</taxon>
        <taxon>Marchantiidae</taxon>
        <taxon>Marchantiales</taxon>
        <taxon>Ricciaceae</taxon>
        <taxon>Riccia</taxon>
    </lineage>
</organism>
<proteinExistence type="predicted"/>
<accession>A0ABD3IJP7</accession>
<evidence type="ECO:0000313" key="1">
    <source>
        <dbReference type="EMBL" id="KAL3702357.1"/>
    </source>
</evidence>
<dbReference type="Proteomes" id="UP001633002">
    <property type="component" value="Unassembled WGS sequence"/>
</dbReference>
<protein>
    <submittedName>
        <fullName evidence="1">Uncharacterized protein</fullName>
    </submittedName>
</protein>
<dbReference type="AlphaFoldDB" id="A0ABD3IJP7"/>